<accession>B4VYF3</accession>
<dbReference type="HOGENOM" id="CLU_484726_0_0_3"/>
<evidence type="ECO:0000313" key="2">
    <source>
        <dbReference type="Proteomes" id="UP000003835"/>
    </source>
</evidence>
<reference evidence="1 2" key="1">
    <citation type="submission" date="2008-07" db="EMBL/GenBank/DDBJ databases">
        <authorList>
            <person name="Tandeau de Marsac N."/>
            <person name="Ferriera S."/>
            <person name="Johnson J."/>
            <person name="Kravitz S."/>
            <person name="Beeson K."/>
            <person name="Sutton G."/>
            <person name="Rogers Y.-H."/>
            <person name="Friedman R."/>
            <person name="Frazier M."/>
            <person name="Venter J.C."/>
        </authorList>
    </citation>
    <scope>NUCLEOTIDE SEQUENCE [LARGE SCALE GENOMIC DNA]</scope>
    <source>
        <strain evidence="1 2">PCC 7420</strain>
    </source>
</reference>
<name>B4VYF3_9CYAN</name>
<gene>
    <name evidence="1" type="ORF">MC7420_2678</name>
</gene>
<dbReference type="RefSeq" id="WP_006103861.1">
    <property type="nucleotide sequence ID" value="NZ_DS989860.1"/>
</dbReference>
<dbReference type="InterPro" id="IPR021787">
    <property type="entry name" value="DUF3352"/>
</dbReference>
<proteinExistence type="predicted"/>
<dbReference type="Proteomes" id="UP000003835">
    <property type="component" value="Unassembled WGS sequence"/>
</dbReference>
<evidence type="ECO:0000313" key="1">
    <source>
        <dbReference type="EMBL" id="EDX73060.1"/>
    </source>
</evidence>
<dbReference type="STRING" id="118168.MC7420_2678"/>
<keyword evidence="2" id="KW-1185">Reference proteome</keyword>
<protein>
    <recommendedName>
        <fullName evidence="3">DUF3352 domain-containing protein</fullName>
    </recommendedName>
</protein>
<organism evidence="1 2">
    <name type="scientific">Coleofasciculus chthonoplastes PCC 7420</name>
    <dbReference type="NCBI Taxonomy" id="118168"/>
    <lineage>
        <taxon>Bacteria</taxon>
        <taxon>Bacillati</taxon>
        <taxon>Cyanobacteriota</taxon>
        <taxon>Cyanophyceae</taxon>
        <taxon>Coleofasciculales</taxon>
        <taxon>Coleofasciculaceae</taxon>
        <taxon>Coleofasciculus</taxon>
    </lineage>
</organism>
<dbReference type="EMBL" id="DS989860">
    <property type="protein sequence ID" value="EDX73060.1"/>
    <property type="molecule type" value="Genomic_DNA"/>
</dbReference>
<evidence type="ECO:0008006" key="3">
    <source>
        <dbReference type="Google" id="ProtNLM"/>
    </source>
</evidence>
<dbReference type="Pfam" id="PF11832">
    <property type="entry name" value="DUF3352"/>
    <property type="match status" value="1"/>
</dbReference>
<dbReference type="AlphaFoldDB" id="B4VYF3"/>
<dbReference type="eggNOG" id="COG3040">
    <property type="taxonomic scope" value="Bacteria"/>
</dbReference>
<sequence length="579" mass="64115">MTMKLRSFFYALVASVVMLLLLAGGGWFWVSAHSPLNLLQEQEVKTPTAAIFVPKQAPAMISLLVNPDRLAALREVMVPPQKRRGAIAEFKQLENSLLANLGLDYQRDIQPWIDDELTLAVTSLDVDRNPENAAQPGYLLVFTTNDPEAAQEQVYSRLAITDPADLVVESYKGVNLIYQSSNPPGKKVAKDTDSRSIPDTLTSAIVGDRFVLYANQPKVLRNAINTVQVADLSLAENFDYQQLLQSLTEPRIGFSVVNVPALAAWISNQPIPNRESFEASKSLAITLSLTRQGLLAQTAIPRSKSSPEPITPVLSQPVDALQYIPTQSALAIAGVNLNQFWEQLSTRLETDENLSSLLDQGIAQLESRWGIQLPEEIFSWVEGDYALSLFPRPDQPNPDWIFVAQTANNDRAIDAIEHLDIVAKQQGLNVGELPFGDRTTTAWTKLVTGKALKNRQDGLLSLQAQVRGVHTTVEDYEVFATSIEAMDAALGGVKDSLVQNLDFQNAIAALPARNDGYFYLNWLESQPLIERQLPILRVVELIGQPLFNHLRSLTITSYGVNQDVQQSQLFFQWVDRSSG</sequence>